<proteinExistence type="inferred from homology"/>
<evidence type="ECO:0000256" key="6">
    <source>
        <dbReference type="ARBA" id="ARBA00023157"/>
    </source>
</evidence>
<comment type="similarity">
    <text evidence="9">Belongs to the peroxiredoxin family. BCP/PrxQ subfamily.</text>
</comment>
<evidence type="ECO:0000256" key="4">
    <source>
        <dbReference type="ARBA" id="ARBA00022862"/>
    </source>
</evidence>
<dbReference type="Gene3D" id="3.40.30.10">
    <property type="entry name" value="Glutaredoxin"/>
    <property type="match status" value="1"/>
</dbReference>
<keyword evidence="3" id="KW-0575">Peroxidase</keyword>
<evidence type="ECO:0000313" key="14">
    <source>
        <dbReference type="EMBL" id="GEL01083.1"/>
    </source>
</evidence>
<comment type="function">
    <text evidence="1">Thiol-specific peroxidase that catalyzes the reduction of hydrogen peroxide and organic hydroperoxides to water and alcohols, respectively. Plays a role in cell protection against oxidative stress by detoxifying peroxides and as sensor of hydrogen peroxide-mediated signaling events.</text>
</comment>
<dbReference type="GO" id="GO:0005737">
    <property type="term" value="C:cytoplasm"/>
    <property type="evidence" value="ECO:0007669"/>
    <property type="project" value="TreeGrafter"/>
</dbReference>
<dbReference type="InterPro" id="IPR013766">
    <property type="entry name" value="Thioredoxin_domain"/>
</dbReference>
<comment type="caution">
    <text evidence="14">The sequence shown here is derived from an EMBL/GenBank/DDBJ whole genome shotgun (WGS) entry which is preliminary data.</text>
</comment>
<gene>
    <name evidence="14" type="ORF">SSA02_02460</name>
</gene>
<evidence type="ECO:0000256" key="10">
    <source>
        <dbReference type="ARBA" id="ARBA00042639"/>
    </source>
</evidence>
<evidence type="ECO:0000256" key="1">
    <source>
        <dbReference type="ARBA" id="ARBA00003330"/>
    </source>
</evidence>
<evidence type="ECO:0000256" key="9">
    <source>
        <dbReference type="ARBA" id="ARBA00038489"/>
    </source>
</evidence>
<dbReference type="RefSeq" id="WP_147092103.1">
    <property type="nucleotide sequence ID" value="NZ_BJVC01000001.1"/>
</dbReference>
<evidence type="ECO:0000256" key="2">
    <source>
        <dbReference type="ARBA" id="ARBA00013017"/>
    </source>
</evidence>
<dbReference type="Pfam" id="PF00578">
    <property type="entry name" value="AhpC-TSA"/>
    <property type="match status" value="1"/>
</dbReference>
<keyword evidence="5" id="KW-0560">Oxidoreductase</keyword>
<keyword evidence="4" id="KW-0049">Antioxidant</keyword>
<reference evidence="14 15" key="1">
    <citation type="submission" date="2019-07" db="EMBL/GenBank/DDBJ databases">
        <title>Whole genome shotgun sequence of Swaminathania salitolerans NBRC 104436.</title>
        <authorList>
            <person name="Hosoyama A."/>
            <person name="Uohara A."/>
            <person name="Ohji S."/>
            <person name="Ichikawa N."/>
        </authorList>
    </citation>
    <scope>NUCLEOTIDE SEQUENCE [LARGE SCALE GENOMIC DNA]</scope>
    <source>
        <strain evidence="14 15">NBRC 104436</strain>
    </source>
</reference>
<dbReference type="CDD" id="cd03017">
    <property type="entry name" value="PRX_BCP"/>
    <property type="match status" value="1"/>
</dbReference>
<evidence type="ECO:0000256" key="11">
    <source>
        <dbReference type="ARBA" id="ARBA00049091"/>
    </source>
</evidence>
<keyword evidence="15" id="KW-1185">Reference proteome</keyword>
<dbReference type="InterPro" id="IPR036249">
    <property type="entry name" value="Thioredoxin-like_sf"/>
</dbReference>
<dbReference type="SUPFAM" id="SSF52833">
    <property type="entry name" value="Thioredoxin-like"/>
    <property type="match status" value="1"/>
</dbReference>
<name>A0A511BMI9_9PROT</name>
<dbReference type="InterPro" id="IPR050924">
    <property type="entry name" value="Peroxiredoxin_BCP/PrxQ"/>
</dbReference>
<accession>A0A511BMI9</accession>
<dbReference type="PANTHER" id="PTHR42801">
    <property type="entry name" value="THIOREDOXIN-DEPENDENT PEROXIDE REDUCTASE"/>
    <property type="match status" value="1"/>
</dbReference>
<evidence type="ECO:0000256" key="5">
    <source>
        <dbReference type="ARBA" id="ARBA00023002"/>
    </source>
</evidence>
<evidence type="ECO:0000256" key="7">
    <source>
        <dbReference type="ARBA" id="ARBA00023284"/>
    </source>
</evidence>
<evidence type="ECO:0000259" key="13">
    <source>
        <dbReference type="PROSITE" id="PS51352"/>
    </source>
</evidence>
<keyword evidence="6" id="KW-1015">Disulfide bond</keyword>
<feature type="chain" id="PRO_5021840531" description="thioredoxin-dependent peroxiredoxin" evidence="12">
    <location>
        <begin position="23"/>
        <end position="181"/>
    </location>
</feature>
<dbReference type="PANTHER" id="PTHR42801:SF4">
    <property type="entry name" value="AHPC_TSA FAMILY PROTEIN"/>
    <property type="match status" value="1"/>
</dbReference>
<dbReference type="GO" id="GO:0045454">
    <property type="term" value="P:cell redox homeostasis"/>
    <property type="evidence" value="ECO:0007669"/>
    <property type="project" value="TreeGrafter"/>
</dbReference>
<dbReference type="PROSITE" id="PS51352">
    <property type="entry name" value="THIOREDOXIN_2"/>
    <property type="match status" value="1"/>
</dbReference>
<evidence type="ECO:0000256" key="12">
    <source>
        <dbReference type="SAM" id="SignalP"/>
    </source>
</evidence>
<dbReference type="OrthoDB" id="5572803at2"/>
<keyword evidence="12" id="KW-0732">Signal</keyword>
<dbReference type="InterPro" id="IPR000866">
    <property type="entry name" value="AhpC/TSA"/>
</dbReference>
<keyword evidence="7" id="KW-0676">Redox-active center</keyword>
<evidence type="ECO:0000256" key="8">
    <source>
        <dbReference type="ARBA" id="ARBA00032824"/>
    </source>
</evidence>
<protein>
    <recommendedName>
        <fullName evidence="2">thioredoxin-dependent peroxiredoxin</fullName>
        <ecNumber evidence="2">1.11.1.24</ecNumber>
    </recommendedName>
    <alternativeName>
        <fullName evidence="8">Thioredoxin peroxidase</fullName>
    </alternativeName>
    <alternativeName>
        <fullName evidence="10">Thioredoxin-dependent peroxiredoxin Bcp</fullName>
    </alternativeName>
</protein>
<dbReference type="GO" id="GO:0008379">
    <property type="term" value="F:thioredoxin peroxidase activity"/>
    <property type="evidence" value="ECO:0007669"/>
    <property type="project" value="TreeGrafter"/>
</dbReference>
<feature type="domain" description="Thioredoxin" evidence="13">
    <location>
        <begin position="24"/>
        <end position="173"/>
    </location>
</feature>
<feature type="signal peptide" evidence="12">
    <location>
        <begin position="1"/>
        <end position="22"/>
    </location>
</feature>
<evidence type="ECO:0000313" key="15">
    <source>
        <dbReference type="Proteomes" id="UP000321405"/>
    </source>
</evidence>
<organism evidence="14 15">
    <name type="scientific">Swaminathania salitolerans</name>
    <dbReference type="NCBI Taxonomy" id="182838"/>
    <lineage>
        <taxon>Bacteria</taxon>
        <taxon>Pseudomonadati</taxon>
        <taxon>Pseudomonadota</taxon>
        <taxon>Alphaproteobacteria</taxon>
        <taxon>Acetobacterales</taxon>
        <taxon>Acetobacteraceae</taxon>
        <taxon>Swaminathania</taxon>
    </lineage>
</organism>
<sequence length="181" mass="19365">MTPIRLPALVAIAVLGLSPAYAALKEGAKAPDFSLPAAQDGRDTGFSLYEALSKGPVVLYFYPAAFTKGCTMEAHGFARALPEFSALGASVIGVSMDSLSKLEAFSKDEIGGKFIVASDAQGKVTRLYDAKMPMLDIARRVTYVIAPQGRIIDTIASDTPGNHVDRALAALRTWKKDQMKR</sequence>
<dbReference type="GO" id="GO:0034599">
    <property type="term" value="P:cellular response to oxidative stress"/>
    <property type="evidence" value="ECO:0007669"/>
    <property type="project" value="TreeGrafter"/>
</dbReference>
<comment type="catalytic activity">
    <reaction evidence="11">
        <text>a hydroperoxide + [thioredoxin]-dithiol = an alcohol + [thioredoxin]-disulfide + H2O</text>
        <dbReference type="Rhea" id="RHEA:62620"/>
        <dbReference type="Rhea" id="RHEA-COMP:10698"/>
        <dbReference type="Rhea" id="RHEA-COMP:10700"/>
        <dbReference type="ChEBI" id="CHEBI:15377"/>
        <dbReference type="ChEBI" id="CHEBI:29950"/>
        <dbReference type="ChEBI" id="CHEBI:30879"/>
        <dbReference type="ChEBI" id="CHEBI:35924"/>
        <dbReference type="ChEBI" id="CHEBI:50058"/>
        <dbReference type="EC" id="1.11.1.24"/>
    </reaction>
</comment>
<dbReference type="EC" id="1.11.1.24" evidence="2"/>
<dbReference type="Proteomes" id="UP000321405">
    <property type="component" value="Unassembled WGS sequence"/>
</dbReference>
<dbReference type="AlphaFoldDB" id="A0A511BMI9"/>
<evidence type="ECO:0000256" key="3">
    <source>
        <dbReference type="ARBA" id="ARBA00022559"/>
    </source>
</evidence>
<dbReference type="EMBL" id="BJVC01000001">
    <property type="protein sequence ID" value="GEL01083.1"/>
    <property type="molecule type" value="Genomic_DNA"/>
</dbReference>